<protein>
    <recommendedName>
        <fullName evidence="3">DUF2695 domain-containing protein</fullName>
    </recommendedName>
</protein>
<dbReference type="InterPro" id="IPR024248">
    <property type="entry name" value="DUF2695"/>
</dbReference>
<evidence type="ECO:0000313" key="2">
    <source>
        <dbReference type="Proteomes" id="UP000218598"/>
    </source>
</evidence>
<gene>
    <name evidence="1" type="ORF">CIK66_01835</name>
</gene>
<dbReference type="EMBL" id="NRGR01000005">
    <property type="protein sequence ID" value="PCC40546.1"/>
    <property type="molecule type" value="Genomic_DNA"/>
</dbReference>
<reference evidence="1 2" key="1">
    <citation type="journal article" date="2017" name="Elife">
        <title>Extensive horizontal gene transfer in cheese-associated bacteria.</title>
        <authorList>
            <person name="Bonham K.S."/>
            <person name="Wolfe B.E."/>
            <person name="Dutton R.J."/>
        </authorList>
    </citation>
    <scope>NUCLEOTIDE SEQUENCE [LARGE SCALE GENOMIC DNA]</scope>
    <source>
        <strain evidence="1 2">341_9</strain>
    </source>
</reference>
<evidence type="ECO:0008006" key="3">
    <source>
        <dbReference type="Google" id="ProtNLM"/>
    </source>
</evidence>
<comment type="caution">
    <text evidence="1">The sequence shown here is derived from an EMBL/GenBank/DDBJ whole genome shotgun (WGS) entry which is preliminary data.</text>
</comment>
<dbReference type="RefSeq" id="WP_096196347.1">
    <property type="nucleotide sequence ID" value="NZ_BAAAIQ010000003.1"/>
</dbReference>
<dbReference type="AlphaFoldDB" id="A0A2A3YMG3"/>
<evidence type="ECO:0000313" key="1">
    <source>
        <dbReference type="EMBL" id="PCC40546.1"/>
    </source>
</evidence>
<dbReference type="Pfam" id="PF10905">
    <property type="entry name" value="DUF2695"/>
    <property type="match status" value="1"/>
</dbReference>
<organism evidence="1 2">
    <name type="scientific">Brachybacterium alimentarium</name>
    <dbReference type="NCBI Taxonomy" id="47845"/>
    <lineage>
        <taxon>Bacteria</taxon>
        <taxon>Bacillati</taxon>
        <taxon>Actinomycetota</taxon>
        <taxon>Actinomycetes</taxon>
        <taxon>Micrococcales</taxon>
        <taxon>Dermabacteraceae</taxon>
        <taxon>Brachybacterium</taxon>
    </lineage>
</organism>
<keyword evidence="2" id="KW-1185">Reference proteome</keyword>
<sequence length="140" mass="16211">MTSTPLDEAEEYLRDLARRMTDPADGECLHCYVFRMLTFGCAGLRWARRYREARAPAATALVRRLRSRGAGCDCEIFWNAFTLRSEFMVVKAWMDPDLGLMKEDPEYPDPMPACRGVRRGSTQPCALWRAQSRYDRAYGW</sequence>
<proteinExistence type="predicted"/>
<dbReference type="OrthoDB" id="4866170at2"/>
<name>A0A2A3YMG3_9MICO</name>
<dbReference type="Proteomes" id="UP000218598">
    <property type="component" value="Unassembled WGS sequence"/>
</dbReference>
<accession>A0A2A3YMG3</accession>